<keyword evidence="10" id="KW-0443">Lipid metabolism</keyword>
<comment type="subcellular location">
    <subcellularLocation>
        <location evidence="1">Membrane</location>
        <topology evidence="1">Multi-pass membrane protein</topology>
    </subcellularLocation>
</comment>
<dbReference type="PANTHER" id="PTHR21257:SF31">
    <property type="entry name" value="DELTA(24(24(1)))-STEROL REDUCTASE ERG4"/>
    <property type="match status" value="1"/>
</dbReference>
<dbReference type="GeneID" id="68116239"/>
<keyword evidence="7 14" id="KW-1133">Transmembrane helix</keyword>
<accession>A0A6A5AZJ5</accession>
<gene>
    <name evidence="15" type="ORF">FDP41_009022</name>
</gene>
<dbReference type="EMBL" id="VFQX01000066">
    <property type="protein sequence ID" value="KAF0972773.1"/>
    <property type="molecule type" value="Genomic_DNA"/>
</dbReference>
<dbReference type="VEuPathDB" id="AmoebaDB:FDP41_009022"/>
<evidence type="ECO:0000256" key="14">
    <source>
        <dbReference type="SAM" id="Phobius"/>
    </source>
</evidence>
<comment type="similarity">
    <text evidence="2">Belongs to the ERG4/ERG24 family.</text>
</comment>
<evidence type="ECO:0000256" key="4">
    <source>
        <dbReference type="ARBA" id="ARBA00022692"/>
    </source>
</evidence>
<comment type="caution">
    <text evidence="15">The sequence shown here is derived from an EMBL/GenBank/DDBJ whole genome shotgun (WGS) entry which is preliminary data.</text>
</comment>
<evidence type="ECO:0000256" key="7">
    <source>
        <dbReference type="ARBA" id="ARBA00022989"/>
    </source>
</evidence>
<evidence type="ECO:0000256" key="12">
    <source>
        <dbReference type="ARBA" id="ARBA00023166"/>
    </source>
</evidence>
<evidence type="ECO:0000313" key="15">
    <source>
        <dbReference type="EMBL" id="KAF0972773.1"/>
    </source>
</evidence>
<dbReference type="Proteomes" id="UP000444721">
    <property type="component" value="Unassembled WGS sequence"/>
</dbReference>
<dbReference type="Pfam" id="PF01222">
    <property type="entry name" value="ERG4_ERG24"/>
    <property type="match status" value="1"/>
</dbReference>
<evidence type="ECO:0000256" key="5">
    <source>
        <dbReference type="ARBA" id="ARBA00022857"/>
    </source>
</evidence>
<dbReference type="RefSeq" id="XP_044557487.1">
    <property type="nucleotide sequence ID" value="XM_044712938.1"/>
</dbReference>
<dbReference type="GO" id="GO:0006696">
    <property type="term" value="P:ergosterol biosynthetic process"/>
    <property type="evidence" value="ECO:0007669"/>
    <property type="project" value="TreeGrafter"/>
</dbReference>
<keyword evidence="8" id="KW-0560">Oxidoreductase</keyword>
<evidence type="ECO:0000313" key="16">
    <source>
        <dbReference type="Proteomes" id="UP000444721"/>
    </source>
</evidence>
<keyword evidence="6" id="KW-0752">Steroid biosynthesis</keyword>
<keyword evidence="11 14" id="KW-0472">Membrane</keyword>
<dbReference type="VEuPathDB" id="AmoebaDB:NfTy_046880"/>
<dbReference type="GO" id="GO:0000246">
    <property type="term" value="F:Delta24(24-1) sterol reductase activity"/>
    <property type="evidence" value="ECO:0007669"/>
    <property type="project" value="TreeGrafter"/>
</dbReference>
<feature type="transmembrane region" description="Helical" evidence="14">
    <location>
        <begin position="224"/>
        <end position="242"/>
    </location>
</feature>
<evidence type="ECO:0000256" key="3">
    <source>
        <dbReference type="ARBA" id="ARBA00022516"/>
    </source>
</evidence>
<feature type="transmembrane region" description="Helical" evidence="14">
    <location>
        <begin position="488"/>
        <end position="512"/>
    </location>
</feature>
<evidence type="ECO:0000256" key="6">
    <source>
        <dbReference type="ARBA" id="ARBA00022955"/>
    </source>
</evidence>
<dbReference type="OrthoDB" id="5326588at2759"/>
<proteinExistence type="inferred from homology"/>
<feature type="transmembrane region" description="Helical" evidence="14">
    <location>
        <begin position="199"/>
        <end position="218"/>
    </location>
</feature>
<dbReference type="InterPro" id="IPR001171">
    <property type="entry name" value="ERG24_DHCR-like"/>
</dbReference>
<dbReference type="VEuPathDB" id="AmoebaDB:NF0025830"/>
<organism evidence="15 16">
    <name type="scientific">Naegleria fowleri</name>
    <name type="common">Brain eating amoeba</name>
    <dbReference type="NCBI Taxonomy" id="5763"/>
    <lineage>
        <taxon>Eukaryota</taxon>
        <taxon>Discoba</taxon>
        <taxon>Heterolobosea</taxon>
        <taxon>Tetramitia</taxon>
        <taxon>Eutetramitia</taxon>
        <taxon>Vahlkampfiidae</taxon>
        <taxon>Naegleria</taxon>
    </lineage>
</organism>
<evidence type="ECO:0000256" key="11">
    <source>
        <dbReference type="ARBA" id="ARBA00023136"/>
    </source>
</evidence>
<dbReference type="AlphaFoldDB" id="A0A6A5AZJ5"/>
<evidence type="ECO:0000256" key="1">
    <source>
        <dbReference type="ARBA" id="ARBA00004141"/>
    </source>
</evidence>
<evidence type="ECO:0000256" key="10">
    <source>
        <dbReference type="ARBA" id="ARBA00023098"/>
    </source>
</evidence>
<sequence>MDIRTTATTLHPADEDQILIGSSSTSIGAAVEGIQKTIESTASVIGEEISGSEFETSHAQQEYYLMSEDLQEEITTTPKSTSSSSTIVGGAGADKKKKEFDSDFTPFKPIHSLRFFGTILLTYYLWIVTIFHHGQFIYPHSLSTIYPFVKDQLLKPILMYALPSDYTCIWMYSLMMLWCGLQTILATTCSPSYHMYHSFVMNIFMVFMLSVTHLLPLVEWYEHFIALFTCSLVGGWILTLLSKTSGTMTTTMMTNSNTTLPTSTTTTTTTSITSRISLPSIDMGYNLWFILSLSVLAKQFELYEYISYTVACQWIATFLICNYMIQLYMNSSVMGAYDGENDWMDVLDKSVVLPFFNTIPLIYQMHQGGGGQDLSTHSTTTTIPTTTTTFGILGGSSDGGQVFPLLPITLFLLGYYIWSISNTQYMYFKQEYYFHGTEQNRPISSFPYFLLSKTLTPRVVSSRDGSYILADSGWLLCRNIDLSGELLMVWSLFLLNVWYGGSGTCLFIPLLYAMMNTLDIITTERNRHLYYSRQYAQDWTRYCIMVPYSLVPFVY</sequence>
<keyword evidence="12" id="KW-1207">Sterol metabolism</keyword>
<feature type="transmembrane region" description="Helical" evidence="14">
    <location>
        <begin position="306"/>
        <end position="325"/>
    </location>
</feature>
<evidence type="ECO:0000256" key="13">
    <source>
        <dbReference type="ARBA" id="ARBA00023221"/>
    </source>
</evidence>
<keyword evidence="16" id="KW-1185">Reference proteome</keyword>
<protein>
    <submittedName>
        <fullName evidence="15">Uncharacterized protein</fullName>
    </submittedName>
</protein>
<name>A0A6A5AZJ5_NAEFO</name>
<feature type="transmembrane region" description="Helical" evidence="14">
    <location>
        <begin position="115"/>
        <end position="138"/>
    </location>
</feature>
<dbReference type="GO" id="GO:0005789">
    <property type="term" value="C:endoplasmic reticulum membrane"/>
    <property type="evidence" value="ECO:0007669"/>
    <property type="project" value="TreeGrafter"/>
</dbReference>
<dbReference type="PANTHER" id="PTHR21257">
    <property type="entry name" value="DELTA(14)-STEROL REDUCTASE"/>
    <property type="match status" value="1"/>
</dbReference>
<evidence type="ECO:0000256" key="2">
    <source>
        <dbReference type="ARBA" id="ARBA00005402"/>
    </source>
</evidence>
<keyword evidence="9" id="KW-0756">Sterol biosynthesis</keyword>
<reference evidence="15 16" key="1">
    <citation type="journal article" date="2019" name="Sci. Rep.">
        <title>Nanopore sequencing improves the draft genome of the human pathogenic amoeba Naegleria fowleri.</title>
        <authorList>
            <person name="Liechti N."/>
            <person name="Schurch N."/>
            <person name="Bruggmann R."/>
            <person name="Wittwer M."/>
        </authorList>
    </citation>
    <scope>NUCLEOTIDE SEQUENCE [LARGE SCALE GENOMIC DNA]</scope>
    <source>
        <strain evidence="15 16">ATCC 30894</strain>
    </source>
</reference>
<evidence type="ECO:0000256" key="8">
    <source>
        <dbReference type="ARBA" id="ARBA00023002"/>
    </source>
</evidence>
<evidence type="ECO:0000256" key="9">
    <source>
        <dbReference type="ARBA" id="ARBA00023011"/>
    </source>
</evidence>
<keyword evidence="13" id="KW-0753">Steroid metabolism</keyword>
<keyword evidence="3" id="KW-0444">Lipid biosynthesis</keyword>
<keyword evidence="5" id="KW-0521">NADP</keyword>
<keyword evidence="4 14" id="KW-0812">Transmembrane</keyword>
<feature type="transmembrane region" description="Helical" evidence="14">
    <location>
        <begin position="402"/>
        <end position="418"/>
    </location>
</feature>